<protein>
    <recommendedName>
        <fullName evidence="3">CCHC-type domain-containing protein</fullName>
    </recommendedName>
</protein>
<name>A0A8H5GM52_9AGAR</name>
<dbReference type="GO" id="GO:0003676">
    <property type="term" value="F:nucleic acid binding"/>
    <property type="evidence" value="ECO:0007669"/>
    <property type="project" value="InterPro"/>
</dbReference>
<dbReference type="SUPFAM" id="SSF57756">
    <property type="entry name" value="Retrovirus zinc finger-like domains"/>
    <property type="match status" value="1"/>
</dbReference>
<accession>A0A8H5GM52</accession>
<dbReference type="SUPFAM" id="SSF56219">
    <property type="entry name" value="DNase I-like"/>
    <property type="match status" value="1"/>
</dbReference>
<feature type="compositionally biased region" description="Basic and acidic residues" evidence="2">
    <location>
        <begin position="361"/>
        <end position="373"/>
    </location>
</feature>
<gene>
    <name evidence="4" type="ORF">D9615_010583</name>
</gene>
<dbReference type="Pfam" id="PF14529">
    <property type="entry name" value="Exo_endo_phos_2"/>
    <property type="match status" value="1"/>
</dbReference>
<dbReference type="Gene3D" id="3.30.420.10">
    <property type="entry name" value="Ribonuclease H-like superfamily/Ribonuclease H"/>
    <property type="match status" value="1"/>
</dbReference>
<dbReference type="GO" id="GO:0003824">
    <property type="term" value="F:catalytic activity"/>
    <property type="evidence" value="ECO:0007669"/>
    <property type="project" value="InterPro"/>
</dbReference>
<keyword evidence="5" id="KW-1185">Reference proteome</keyword>
<organism evidence="4 5">
    <name type="scientific">Tricholomella constricta</name>
    <dbReference type="NCBI Taxonomy" id="117010"/>
    <lineage>
        <taxon>Eukaryota</taxon>
        <taxon>Fungi</taxon>
        <taxon>Dikarya</taxon>
        <taxon>Basidiomycota</taxon>
        <taxon>Agaricomycotina</taxon>
        <taxon>Agaricomycetes</taxon>
        <taxon>Agaricomycetidae</taxon>
        <taxon>Agaricales</taxon>
        <taxon>Tricholomatineae</taxon>
        <taxon>Lyophyllaceae</taxon>
        <taxon>Tricholomella</taxon>
    </lineage>
</organism>
<proteinExistence type="predicted"/>
<dbReference type="AlphaFoldDB" id="A0A8H5GM52"/>
<sequence length="1175" mass="130777">MDTFPTLSDPRGSGYGHELGQPTSGCRVVGIGVGRAQGEMGNDRNPGPAPPTAPPAASNPSATEQHTRLQQRLLRGARTILVEANPDDDLAPTDRSPAGSYAVRLAMNKQLEELDRALEGNFYITEEGESAPAESQTYIRGLAALDRGAYLFEMSTADAACRFREYATDPTLAFLKSHLGASARIKAKAYNLLFRFVPCGAFFDPSDRDHLNVIEDDNDLPSGAILSASWLKRPDRRSPKQTVASLKVVCSTAEAANRLLQERIFVAGHLVVIRKDLKEPIRCNKCQRYGHIRASCKSPERCATCASPDHVTTECPPNPTPRCPIFKKQCDDLESRLPENHMPYFPTGEAWTWAAAPPKLSKETPVHRPRVDHAPPAPPQIPKAPPRPVRQGTLDHPYPFPMNRRTPKAPGKLRIWQQNVRKSDLAQAAVLNTARPEDWDVIALQEPFLDRLGNTKASPFWTVRYPHHHRRDGSTRSRSILLINSNIATDSYTLLDIPSTDITAVRFNGAHGHLSIINVYNDCTQNDSLTTLSNYLSSSLPQARPSPRDHMLWLGDFNRHHPLWESADNRHLNSSEPAIRPLLDLLRDYEMELALPPTIHTLQTAGDRWTRPDNVWRSHNPIDPIVSCNVDAGLRPPITDHLPIVTVIELPIARSSSPPSRDFHTVDWKTFSEALETTLNLRSPARHISSLEEFDAKVTLLTSIIQETIAADDLVPMKKPCPFSKRWWCPELDEFKRPRSHASNEMYKYRDIADHPSKAEFKRLSRAMSDKIEEKRREHWIEWLENIDARQIYTANKVPDLRTKVDGIPKMATTNDEKAEALAESFFPPPPPSPSTPASAYPKPLPGIKYFTRARVVFDPKLRWSAHYQKVIASSTWWSFQVARLSKISGGMPPHRIRQLYNTVAVPAFTYAADIWYTGVQNPPGSKKRTGSVAVTKKLVPVQRRAAKLVTGSLSTTAGDVLDAHTNLLPVDLLYHKILQRAAARLASLPPSHPLHSPVRKAARRQVKRHRSPLHNLFFLTGIDPTQIETIAPTRRRPNYVPSFSTHIKGDKAKALAEANHIHRIAPTSVHCDGSGYEGGVGASAVLFVNGIEKASLKYHLGPITKHTVYEAEIVGLTLGLHLLTSTSRQLHSITAIGSDSQATIKALGNQKPHPAHYLLDHVHTAAEKLHVGDG</sequence>
<dbReference type="GO" id="GO:0008270">
    <property type="term" value="F:zinc ion binding"/>
    <property type="evidence" value="ECO:0007669"/>
    <property type="project" value="InterPro"/>
</dbReference>
<feature type="domain" description="CCHC-type" evidence="3">
    <location>
        <begin position="282"/>
        <end position="298"/>
    </location>
</feature>
<dbReference type="InterPro" id="IPR001878">
    <property type="entry name" value="Znf_CCHC"/>
</dbReference>
<dbReference type="Gene3D" id="3.60.10.10">
    <property type="entry name" value="Endonuclease/exonuclease/phosphatase"/>
    <property type="match status" value="1"/>
</dbReference>
<evidence type="ECO:0000259" key="3">
    <source>
        <dbReference type="SMART" id="SM00343"/>
    </source>
</evidence>
<dbReference type="GO" id="GO:0006397">
    <property type="term" value="P:mRNA processing"/>
    <property type="evidence" value="ECO:0007669"/>
    <property type="project" value="UniProtKB-KW"/>
</dbReference>
<dbReference type="Proteomes" id="UP000565441">
    <property type="component" value="Unassembled WGS sequence"/>
</dbReference>
<dbReference type="SUPFAM" id="SSF53098">
    <property type="entry name" value="Ribonuclease H-like"/>
    <property type="match status" value="1"/>
</dbReference>
<feature type="region of interest" description="Disordered" evidence="2">
    <location>
        <begin position="361"/>
        <end position="389"/>
    </location>
</feature>
<dbReference type="InterPro" id="IPR005135">
    <property type="entry name" value="Endo/exonuclease/phosphatase"/>
</dbReference>
<feature type="region of interest" description="Disordered" evidence="2">
    <location>
        <begin position="1"/>
        <end position="67"/>
    </location>
</feature>
<dbReference type="EMBL" id="JAACJP010000066">
    <property type="protein sequence ID" value="KAF5367638.1"/>
    <property type="molecule type" value="Genomic_DNA"/>
</dbReference>
<evidence type="ECO:0000313" key="5">
    <source>
        <dbReference type="Proteomes" id="UP000565441"/>
    </source>
</evidence>
<evidence type="ECO:0000256" key="2">
    <source>
        <dbReference type="SAM" id="MobiDB-lite"/>
    </source>
</evidence>
<dbReference type="InterPro" id="IPR036397">
    <property type="entry name" value="RNaseH_sf"/>
</dbReference>
<dbReference type="SMART" id="SM00343">
    <property type="entry name" value="ZnF_C2HC"/>
    <property type="match status" value="2"/>
</dbReference>
<comment type="caution">
    <text evidence="4">The sequence shown here is derived from an EMBL/GenBank/DDBJ whole genome shotgun (WGS) entry which is preliminary data.</text>
</comment>
<dbReference type="InterPro" id="IPR036875">
    <property type="entry name" value="Znf_CCHC_sf"/>
</dbReference>
<dbReference type="InterPro" id="IPR012337">
    <property type="entry name" value="RNaseH-like_sf"/>
</dbReference>
<dbReference type="OrthoDB" id="3017416at2759"/>
<keyword evidence="1" id="KW-0507">mRNA processing</keyword>
<dbReference type="InterPro" id="IPR036691">
    <property type="entry name" value="Endo/exonu/phosph_ase_sf"/>
</dbReference>
<evidence type="ECO:0000313" key="4">
    <source>
        <dbReference type="EMBL" id="KAF5367638.1"/>
    </source>
</evidence>
<dbReference type="Gene3D" id="4.10.60.10">
    <property type="entry name" value="Zinc finger, CCHC-type"/>
    <property type="match status" value="1"/>
</dbReference>
<reference evidence="4 5" key="1">
    <citation type="journal article" date="2020" name="ISME J.">
        <title>Uncovering the hidden diversity of litter-decomposition mechanisms in mushroom-forming fungi.</title>
        <authorList>
            <person name="Floudas D."/>
            <person name="Bentzer J."/>
            <person name="Ahren D."/>
            <person name="Johansson T."/>
            <person name="Persson P."/>
            <person name="Tunlid A."/>
        </authorList>
    </citation>
    <scope>NUCLEOTIDE SEQUENCE [LARGE SCALE GENOMIC DNA]</scope>
    <source>
        <strain evidence="4 5">CBS 661.87</strain>
    </source>
</reference>
<feature type="domain" description="CCHC-type" evidence="3">
    <location>
        <begin position="301"/>
        <end position="317"/>
    </location>
</feature>
<evidence type="ECO:0000256" key="1">
    <source>
        <dbReference type="ARBA" id="ARBA00022664"/>
    </source>
</evidence>
<feature type="compositionally biased region" description="Pro residues" evidence="2">
    <location>
        <begin position="375"/>
        <end position="388"/>
    </location>
</feature>